<dbReference type="Pfam" id="PF12838">
    <property type="entry name" value="Fer4_7"/>
    <property type="match status" value="1"/>
</dbReference>
<keyword evidence="3" id="KW-0677">Repeat</keyword>
<organism evidence="7 8">
    <name type="scientific">Raoultibacter timonensis</name>
    <dbReference type="NCBI Taxonomy" id="1907662"/>
    <lineage>
        <taxon>Bacteria</taxon>
        <taxon>Bacillati</taxon>
        <taxon>Actinomycetota</taxon>
        <taxon>Coriobacteriia</taxon>
        <taxon>Eggerthellales</taxon>
        <taxon>Eggerthellaceae</taxon>
        <taxon>Raoultibacter</taxon>
    </lineage>
</organism>
<keyword evidence="8" id="KW-1185">Reference proteome</keyword>
<evidence type="ECO:0000313" key="7">
    <source>
        <dbReference type="EMBL" id="BDE95107.1"/>
    </source>
</evidence>
<dbReference type="Gene3D" id="3.30.70.3270">
    <property type="match status" value="1"/>
</dbReference>
<evidence type="ECO:0000256" key="4">
    <source>
        <dbReference type="ARBA" id="ARBA00023004"/>
    </source>
</evidence>
<dbReference type="PANTHER" id="PTHR10849">
    <property type="entry name" value="NADH DEHYDROGENASE UBIQUINONE IRON-SULFUR PROTEIN 8, MITOCHONDRIAL"/>
    <property type="match status" value="1"/>
</dbReference>
<proteinExistence type="predicted"/>
<dbReference type="PROSITE" id="PS00198">
    <property type="entry name" value="4FE4S_FER_1"/>
    <property type="match status" value="1"/>
</dbReference>
<evidence type="ECO:0000259" key="6">
    <source>
        <dbReference type="PROSITE" id="PS51379"/>
    </source>
</evidence>
<dbReference type="SUPFAM" id="SSF54862">
    <property type="entry name" value="4Fe-4S ferredoxins"/>
    <property type="match status" value="1"/>
</dbReference>
<keyword evidence="5" id="KW-0411">Iron-sulfur</keyword>
<dbReference type="NCBIfam" id="NF009053">
    <property type="entry name" value="PRK12387.1"/>
    <property type="match status" value="1"/>
</dbReference>
<sequence length="175" mass="19127">MLKTLKGILKTGDATVRYPFAPIEQAPDVRGKPEHDAPNCIACAACAVACPPNAIQMKVDVHAGTVTWTINYGRCIFCGRCEEVCPVDAIRLGSEFELAVMSKADLQDSCTYRLQRCSDCGEYFASRKEVEYVAAVLDRIGGNGASGDSIDRCLSCKQKNDALACKDRIRERRQA</sequence>
<evidence type="ECO:0000256" key="2">
    <source>
        <dbReference type="ARBA" id="ARBA00022723"/>
    </source>
</evidence>
<dbReference type="InterPro" id="IPR017896">
    <property type="entry name" value="4Fe4S_Fe-S-bd"/>
</dbReference>
<gene>
    <name evidence="7" type="ORF">CE91St30_04400</name>
</gene>
<keyword evidence="2" id="KW-0479">Metal-binding</keyword>
<feature type="domain" description="4Fe-4S ferredoxin-type" evidence="6">
    <location>
        <begin position="31"/>
        <end position="60"/>
    </location>
</feature>
<name>A0ABM7WFW1_9ACTN</name>
<evidence type="ECO:0000256" key="1">
    <source>
        <dbReference type="ARBA" id="ARBA00022485"/>
    </source>
</evidence>
<feature type="domain" description="4Fe-4S ferredoxin-type" evidence="6">
    <location>
        <begin position="66"/>
        <end position="95"/>
    </location>
</feature>
<dbReference type="Proteomes" id="UP001320544">
    <property type="component" value="Chromosome"/>
</dbReference>
<keyword evidence="4" id="KW-0408">Iron</keyword>
<accession>A0ABM7WFW1</accession>
<reference evidence="7 8" key="1">
    <citation type="submission" date="2022-01" db="EMBL/GenBank/DDBJ databases">
        <title>Novel bile acid biosynthetic pathways are enriched in the microbiome of centenarians.</title>
        <authorList>
            <person name="Sato Y."/>
            <person name="Atarashi K."/>
            <person name="Plichta R.D."/>
            <person name="Arai Y."/>
            <person name="Sasajima S."/>
            <person name="Kearney M.S."/>
            <person name="Suda W."/>
            <person name="Takeshita K."/>
            <person name="Sasaki T."/>
            <person name="Okamoto S."/>
            <person name="Skelly N.A."/>
            <person name="Okamura Y."/>
            <person name="Vlamakis H."/>
            <person name="Li Y."/>
            <person name="Tanoue T."/>
            <person name="Takei H."/>
            <person name="Nittono H."/>
            <person name="Narushima S."/>
            <person name="Irie J."/>
            <person name="Itoh H."/>
            <person name="Moriya K."/>
            <person name="Sugiura Y."/>
            <person name="Suematsu M."/>
            <person name="Moritoki N."/>
            <person name="Shibata S."/>
            <person name="Littman R.D."/>
            <person name="Fischbach A.M."/>
            <person name="Uwamino Y."/>
            <person name="Inoue T."/>
            <person name="Honda A."/>
            <person name="Hattori M."/>
            <person name="Murai T."/>
            <person name="Xavier J.R."/>
            <person name="Hirose N."/>
            <person name="Honda K."/>
        </authorList>
    </citation>
    <scope>NUCLEOTIDE SEQUENCE [LARGE SCALE GENOMIC DNA]</scope>
    <source>
        <strain evidence="7 8">CE91-St30</strain>
    </source>
</reference>
<protein>
    <submittedName>
        <fullName evidence="7">Formate hydrogenlyase complex iron-sulfur subunit</fullName>
    </submittedName>
</protein>
<dbReference type="InterPro" id="IPR017900">
    <property type="entry name" value="4Fe4S_Fe_S_CS"/>
</dbReference>
<keyword evidence="1" id="KW-0004">4Fe-4S</keyword>
<evidence type="ECO:0000256" key="3">
    <source>
        <dbReference type="ARBA" id="ARBA00022737"/>
    </source>
</evidence>
<dbReference type="InterPro" id="IPR010226">
    <property type="entry name" value="NADH_quinone_OxRdtase_chainI"/>
</dbReference>
<dbReference type="PANTHER" id="PTHR10849:SF35">
    <property type="entry name" value="FORMATE HYDROGENLYASE SUBUNIT 6-RELATED"/>
    <property type="match status" value="1"/>
</dbReference>
<dbReference type="PROSITE" id="PS51379">
    <property type="entry name" value="4FE4S_FER_2"/>
    <property type="match status" value="2"/>
</dbReference>
<dbReference type="RefSeq" id="WP_244411578.1">
    <property type="nucleotide sequence ID" value="NZ_AP025564.1"/>
</dbReference>
<dbReference type="EMBL" id="AP025564">
    <property type="protein sequence ID" value="BDE95107.1"/>
    <property type="molecule type" value="Genomic_DNA"/>
</dbReference>
<evidence type="ECO:0000313" key="8">
    <source>
        <dbReference type="Proteomes" id="UP001320544"/>
    </source>
</evidence>
<evidence type="ECO:0000256" key="5">
    <source>
        <dbReference type="ARBA" id="ARBA00023014"/>
    </source>
</evidence>